<feature type="compositionally biased region" description="Basic and acidic residues" evidence="1">
    <location>
        <begin position="1"/>
        <end position="13"/>
    </location>
</feature>
<protein>
    <submittedName>
        <fullName evidence="2">Uncharacterized protein</fullName>
    </submittedName>
</protein>
<reference evidence="2 3" key="1">
    <citation type="submission" date="2017-01" db="EMBL/GenBank/DDBJ databases">
        <title>Genome sequence of Rhodoferax antarcticus ANT.BR, a psychrophilic purple nonsulfur bacterium from an Antarctic microbial mat.</title>
        <authorList>
            <person name="Baker J."/>
            <person name="Riester C."/>
            <person name="Skinner B."/>
            <person name="Newell A."/>
            <person name="Swingley W."/>
            <person name="Madigan M."/>
            <person name="Jung D."/>
            <person name="Asao M."/>
            <person name="Chen M."/>
            <person name="Loughlin P."/>
            <person name="Pan H."/>
            <person name="Lin S."/>
            <person name="Li N."/>
            <person name="Shaw J."/>
            <person name="Prado M."/>
            <person name="Sherman C."/>
            <person name="Li X."/>
            <person name="Tang J."/>
            <person name="Blankenship R."/>
            <person name="Zhao T."/>
            <person name="Touchman J."/>
            <person name="Sattley M."/>
        </authorList>
    </citation>
    <scope>NUCLEOTIDE SEQUENCE [LARGE SCALE GENOMIC DNA]</scope>
    <source>
        <strain evidence="2 3">ANT.BR</strain>
    </source>
</reference>
<feature type="region of interest" description="Disordered" evidence="1">
    <location>
        <begin position="1"/>
        <end position="55"/>
    </location>
</feature>
<dbReference type="RefSeq" id="WP_173861769.1">
    <property type="nucleotide sequence ID" value="NZ_MSYM01000011.1"/>
</dbReference>
<evidence type="ECO:0000313" key="3">
    <source>
        <dbReference type="Proteomes" id="UP000185911"/>
    </source>
</evidence>
<organism evidence="2 3">
    <name type="scientific">Rhodoferax antarcticus ANT.BR</name>
    <dbReference type="NCBI Taxonomy" id="1111071"/>
    <lineage>
        <taxon>Bacteria</taxon>
        <taxon>Pseudomonadati</taxon>
        <taxon>Pseudomonadota</taxon>
        <taxon>Betaproteobacteria</taxon>
        <taxon>Burkholderiales</taxon>
        <taxon>Comamonadaceae</taxon>
        <taxon>Rhodoferax</taxon>
    </lineage>
</organism>
<proteinExistence type="predicted"/>
<dbReference type="Proteomes" id="UP000185911">
    <property type="component" value="Unassembled WGS sequence"/>
</dbReference>
<keyword evidence="3" id="KW-1185">Reference proteome</keyword>
<name>A0A1Q8YG55_9BURK</name>
<evidence type="ECO:0000313" key="2">
    <source>
        <dbReference type="EMBL" id="OLP07006.1"/>
    </source>
</evidence>
<accession>A0A1Q8YG55</accession>
<dbReference type="EMBL" id="MSYM01000011">
    <property type="protein sequence ID" value="OLP07006.1"/>
    <property type="molecule type" value="Genomic_DNA"/>
</dbReference>
<evidence type="ECO:0000256" key="1">
    <source>
        <dbReference type="SAM" id="MobiDB-lite"/>
    </source>
</evidence>
<gene>
    <name evidence="2" type="ORF">BLL52_1757</name>
</gene>
<dbReference type="AlphaFoldDB" id="A0A1Q8YG55"/>
<comment type="caution">
    <text evidence="2">The sequence shown here is derived from an EMBL/GenBank/DDBJ whole genome shotgun (WGS) entry which is preliminary data.</text>
</comment>
<sequence length="55" mass="5928">MAKEFRTEAERKATPRPAAPKGVCFTAPRGQKRSLERGLATNSKKNPGKRCGQGG</sequence>